<dbReference type="RefSeq" id="WP_229595581.1">
    <property type="nucleotide sequence ID" value="NZ_AP024485.1"/>
</dbReference>
<accession>A0ABN6ESV9</accession>
<keyword evidence="2" id="KW-1185">Reference proteome</keyword>
<sequence>MSVSKEEFVKIMEQRIESDPNQLNIPNAQLVKFVNDFVDTEGSKFLDYGLINWAIGILFWGVPMIFRSKLYPKAIVHELDHGKAIDLDKLYAACSEWIDIDINNEIPLLFHKIGTLSPSCVLLTNTTLYYNMPKSKKSGDARQPSMGKIDIADITQFDTKPHSIMDMITIIVNGNEIGAFNCKKAHNRSANNLRKMLQSIIMKKNSLIG</sequence>
<dbReference type="Proteomes" id="UP001053296">
    <property type="component" value="Chromosome"/>
</dbReference>
<name>A0ABN6ESV9_9BACT</name>
<reference evidence="1" key="1">
    <citation type="journal article" date="2022" name="Arch. Microbiol.">
        <title>Pseudodesulfovibrio sediminis sp. nov., a mesophilic and neutrophilic sulfate-reducing bacterium isolated from sediment of a brackish lake.</title>
        <authorList>
            <person name="Takahashi A."/>
            <person name="Kojima H."/>
            <person name="Watanabe M."/>
            <person name="Fukui M."/>
        </authorList>
    </citation>
    <scope>NUCLEOTIDE SEQUENCE</scope>
    <source>
        <strain evidence="1">SF6</strain>
    </source>
</reference>
<gene>
    <name evidence="1" type="ORF">PSDVSF_14210</name>
</gene>
<organism evidence="1 2">
    <name type="scientific">Pseudodesulfovibrio sediminis</name>
    <dbReference type="NCBI Taxonomy" id="2810563"/>
    <lineage>
        <taxon>Bacteria</taxon>
        <taxon>Pseudomonadati</taxon>
        <taxon>Thermodesulfobacteriota</taxon>
        <taxon>Desulfovibrionia</taxon>
        <taxon>Desulfovibrionales</taxon>
        <taxon>Desulfovibrionaceae</taxon>
    </lineage>
</organism>
<evidence type="ECO:0000313" key="1">
    <source>
        <dbReference type="EMBL" id="BCS88179.1"/>
    </source>
</evidence>
<evidence type="ECO:0000313" key="2">
    <source>
        <dbReference type="Proteomes" id="UP001053296"/>
    </source>
</evidence>
<protein>
    <recommendedName>
        <fullName evidence="3">YokE-like PH domain-containing protein</fullName>
    </recommendedName>
</protein>
<dbReference type="EMBL" id="AP024485">
    <property type="protein sequence ID" value="BCS88179.1"/>
    <property type="molecule type" value="Genomic_DNA"/>
</dbReference>
<evidence type="ECO:0008006" key="3">
    <source>
        <dbReference type="Google" id="ProtNLM"/>
    </source>
</evidence>
<proteinExistence type="predicted"/>